<feature type="compositionally biased region" description="Gly residues" evidence="1">
    <location>
        <begin position="1026"/>
        <end position="1052"/>
    </location>
</feature>
<dbReference type="Proteomes" id="UP000309340">
    <property type="component" value="Unassembled WGS sequence"/>
</dbReference>
<evidence type="ECO:0000313" key="2">
    <source>
        <dbReference type="EMBL" id="TKA72171.1"/>
    </source>
</evidence>
<keyword evidence="3" id="KW-1185">Reference proteome</keyword>
<feature type="compositionally biased region" description="Basic residues" evidence="1">
    <location>
        <begin position="1002"/>
        <end position="1012"/>
    </location>
</feature>
<feature type="compositionally biased region" description="Low complexity" evidence="1">
    <location>
        <begin position="779"/>
        <end position="793"/>
    </location>
</feature>
<dbReference type="OrthoDB" id="4174342at2759"/>
<evidence type="ECO:0000256" key="1">
    <source>
        <dbReference type="SAM" id="MobiDB-lite"/>
    </source>
</evidence>
<feature type="region of interest" description="Disordered" evidence="1">
    <location>
        <begin position="597"/>
        <end position="748"/>
    </location>
</feature>
<organism evidence="2 3">
    <name type="scientific">Friedmanniomyces simplex</name>
    <dbReference type="NCBI Taxonomy" id="329884"/>
    <lineage>
        <taxon>Eukaryota</taxon>
        <taxon>Fungi</taxon>
        <taxon>Dikarya</taxon>
        <taxon>Ascomycota</taxon>
        <taxon>Pezizomycotina</taxon>
        <taxon>Dothideomycetes</taxon>
        <taxon>Dothideomycetidae</taxon>
        <taxon>Mycosphaerellales</taxon>
        <taxon>Teratosphaeriaceae</taxon>
        <taxon>Friedmanniomyces</taxon>
    </lineage>
</organism>
<feature type="compositionally biased region" description="Gly residues" evidence="1">
    <location>
        <begin position="1118"/>
        <end position="1129"/>
    </location>
</feature>
<feature type="compositionally biased region" description="Low complexity" evidence="1">
    <location>
        <begin position="413"/>
        <end position="427"/>
    </location>
</feature>
<feature type="compositionally biased region" description="Pro residues" evidence="1">
    <location>
        <begin position="885"/>
        <end position="901"/>
    </location>
</feature>
<feature type="compositionally biased region" description="Acidic residues" evidence="1">
    <location>
        <begin position="1073"/>
        <end position="1103"/>
    </location>
</feature>
<dbReference type="EMBL" id="NAJQ01000320">
    <property type="protein sequence ID" value="TKA72171.1"/>
    <property type="molecule type" value="Genomic_DNA"/>
</dbReference>
<protein>
    <submittedName>
        <fullName evidence="2">Uncharacterized protein</fullName>
    </submittedName>
</protein>
<gene>
    <name evidence="2" type="ORF">B0A55_07875</name>
</gene>
<feature type="region of interest" description="Disordered" evidence="1">
    <location>
        <begin position="998"/>
        <end position="1142"/>
    </location>
</feature>
<feature type="compositionally biased region" description="Polar residues" evidence="1">
    <location>
        <begin position="855"/>
        <end position="880"/>
    </location>
</feature>
<dbReference type="STRING" id="329884.A0A4U0X850"/>
<sequence>MPATLHTFKSCPHFICTATTPLPLPHLLANFPTLYPQSLATLSIHPITHHTSTPTACPLCTNQAPFPITKNPAQRTKVIQDIGTAAKDIRTLLQHSKVRYQKLGKLYHHIPLTGRTKTAQLPAAALAHQQFGVNCMSLSQDPFFGAAVGTETKVAQIENWLAGADADAEALSSAEVVEGVIAEVNAARAEYSRHVAVLQRLGTAVLVVRQWGLGYAPEGWERGRDLPTRKKMAQGALEERWMSRLEEEEEGVSRLSCTPTTGGGSESALPSRPAPANETQKAAVSLAQTRNEIAILSAQFTALHHRWLRIPPSVKNSPLTPFSPLADCELGFRCSETGTANIQTQLYCASLWLEGAEEMLRGEGEEEGDWERVRENLCGSRELLGETPGMVEELEGHLDSMAVAANDSGRTVSPLASSSLLRSPRSPDTASHIYPDRAIRPLPRSRLKSRLSPEQASGITYPPDPPPPLTSPLLASSNSTAEAYERRPIVNGVRAVHAYANHIHAHEDPHYAHHHRHDVDVGHCTCGEEGEIVDSGDEEVEFDHPDYRYTAATGTPTPAGYPGHVHEMVAAREMAAAGNKPPLDSVQRRLMEAARLGGGGKLLPPPGSTVSSSADGYESFENTSNKKKRKIPLSGASSTLHQSSLSAEMASMGISGQHDGAADDGGPVAVQSQPPYTSPGVTAGSGTGISGAGRGRYGRSGNPNAQRNGLRRPLGNGTANLSGVGPQKGVVRGNGELTNGDGSEDLENTGGIISQAIKSAAEQGPLTPQKTATGKASPNQSLLQSATSASSNTTPKTQFTFHCDSESATKMVDQEAAAANAYAQAAYAATAPSMPGAYPTAPPGAGGAPPLGRMTNGQYTNAPNPAGNRVSTQGTQTTPSLRGGAPPPINNATRLPPPPVGGAPLPAGQQPQAGAPPAPKPKPRRRPSKEYALAARQRQLQQEYTNYHHRPTKDNMWICEFCEYEDIFGVPPMALIRSYEIKDRAERKKAAEKRRLLEKAKMKGRKNKKGSKKTNAAAAAAAAKDGGAGAYPGTTGHGGGLPPANGVAGGGPSYDPNLPPGGVGGGGLPPGPGEEEYYDDEEEYGEEGLEGEEYEPVEGEYEDPYFAPPPPAPRGTPVQGGGGGGGGGHLQAQAVPVQQGRA</sequence>
<evidence type="ECO:0000313" key="3">
    <source>
        <dbReference type="Proteomes" id="UP000309340"/>
    </source>
</evidence>
<name>A0A4U0X850_9PEZI</name>
<accession>A0A4U0X850</accession>
<feature type="region of interest" description="Disordered" evidence="1">
    <location>
        <begin position="840"/>
        <end position="930"/>
    </location>
</feature>
<proteinExistence type="predicted"/>
<feature type="compositionally biased region" description="Gly residues" evidence="1">
    <location>
        <begin position="683"/>
        <end position="695"/>
    </location>
</feature>
<feature type="compositionally biased region" description="Polar residues" evidence="1">
    <location>
        <begin position="635"/>
        <end position="646"/>
    </location>
</feature>
<feature type="region of interest" description="Disordered" evidence="1">
    <location>
        <begin position="247"/>
        <end position="283"/>
    </location>
</feature>
<comment type="caution">
    <text evidence="2">The sequence shown here is derived from an EMBL/GenBank/DDBJ whole genome shotgun (WGS) entry which is preliminary data.</text>
</comment>
<feature type="compositionally biased region" description="Low complexity" evidence="1">
    <location>
        <begin position="1013"/>
        <end position="1025"/>
    </location>
</feature>
<dbReference type="AlphaFoldDB" id="A0A4U0X850"/>
<feature type="compositionally biased region" description="Low complexity" evidence="1">
    <location>
        <begin position="902"/>
        <end position="913"/>
    </location>
</feature>
<feature type="region of interest" description="Disordered" evidence="1">
    <location>
        <begin position="764"/>
        <end position="797"/>
    </location>
</feature>
<feature type="region of interest" description="Disordered" evidence="1">
    <location>
        <begin position="409"/>
        <end position="476"/>
    </location>
</feature>
<reference evidence="2 3" key="1">
    <citation type="submission" date="2017-03" db="EMBL/GenBank/DDBJ databases">
        <title>Genomes of endolithic fungi from Antarctica.</title>
        <authorList>
            <person name="Coleine C."/>
            <person name="Masonjones S."/>
            <person name="Stajich J.E."/>
        </authorList>
    </citation>
    <scope>NUCLEOTIDE SEQUENCE [LARGE SCALE GENOMIC DNA]</scope>
    <source>
        <strain evidence="2 3">CCFEE 5184</strain>
    </source>
</reference>
<feature type="compositionally biased region" description="Polar residues" evidence="1">
    <location>
        <begin position="766"/>
        <end position="778"/>
    </location>
</feature>